<dbReference type="EMBL" id="NEVH01006731">
    <property type="protein sequence ID" value="PNF36794.1"/>
    <property type="molecule type" value="Genomic_DNA"/>
</dbReference>
<dbReference type="AlphaFoldDB" id="A0A2J7R7H7"/>
<evidence type="ECO:0000313" key="2">
    <source>
        <dbReference type="Proteomes" id="UP000235965"/>
    </source>
</evidence>
<protein>
    <submittedName>
        <fullName evidence="1">Uncharacterized protein</fullName>
    </submittedName>
</protein>
<gene>
    <name evidence="1" type="ORF">B7P43_G09633</name>
</gene>
<sequence>MSSMGIRREALRNLLHMGVRQLCEEMVEQLRRRKKRKWVLDWIRRKDRLGASACLMRELAEEDPKGYRNIMRMAEVKFEELLEMVSPLIRKKDTVMREALKC</sequence>
<proteinExistence type="predicted"/>
<accession>A0A2J7R7H7</accession>
<dbReference type="InParanoid" id="A0A2J7R7H7"/>
<dbReference type="OrthoDB" id="10051449at2759"/>
<name>A0A2J7R7H7_9NEOP</name>
<reference evidence="1 2" key="1">
    <citation type="submission" date="2017-12" db="EMBL/GenBank/DDBJ databases">
        <title>Hemimetabolous genomes reveal molecular basis of termite eusociality.</title>
        <authorList>
            <person name="Harrison M.C."/>
            <person name="Jongepier E."/>
            <person name="Robertson H.M."/>
            <person name="Arning N."/>
            <person name="Bitard-Feildel T."/>
            <person name="Chao H."/>
            <person name="Childers C.P."/>
            <person name="Dinh H."/>
            <person name="Doddapaneni H."/>
            <person name="Dugan S."/>
            <person name="Gowin J."/>
            <person name="Greiner C."/>
            <person name="Han Y."/>
            <person name="Hu H."/>
            <person name="Hughes D.S.T."/>
            <person name="Huylmans A.-K."/>
            <person name="Kemena C."/>
            <person name="Kremer L.P.M."/>
            <person name="Lee S.L."/>
            <person name="Lopez-Ezquerra A."/>
            <person name="Mallet L."/>
            <person name="Monroy-Kuhn J.M."/>
            <person name="Moser A."/>
            <person name="Murali S.C."/>
            <person name="Muzny D.M."/>
            <person name="Otani S."/>
            <person name="Piulachs M.-D."/>
            <person name="Poelchau M."/>
            <person name="Qu J."/>
            <person name="Schaub F."/>
            <person name="Wada-Katsumata A."/>
            <person name="Worley K.C."/>
            <person name="Xie Q."/>
            <person name="Ylla G."/>
            <person name="Poulsen M."/>
            <person name="Gibbs R.A."/>
            <person name="Schal C."/>
            <person name="Richards S."/>
            <person name="Belles X."/>
            <person name="Korb J."/>
            <person name="Bornberg-Bauer E."/>
        </authorList>
    </citation>
    <scope>NUCLEOTIDE SEQUENCE [LARGE SCALE GENOMIC DNA]</scope>
    <source>
        <tissue evidence="1">Whole body</tissue>
    </source>
</reference>
<dbReference type="Proteomes" id="UP000235965">
    <property type="component" value="Unassembled WGS sequence"/>
</dbReference>
<dbReference type="STRING" id="105785.A0A2J7R7H7"/>
<comment type="caution">
    <text evidence="1">The sequence shown here is derived from an EMBL/GenBank/DDBJ whole genome shotgun (WGS) entry which is preliminary data.</text>
</comment>
<organism evidence="1 2">
    <name type="scientific">Cryptotermes secundus</name>
    <dbReference type="NCBI Taxonomy" id="105785"/>
    <lineage>
        <taxon>Eukaryota</taxon>
        <taxon>Metazoa</taxon>
        <taxon>Ecdysozoa</taxon>
        <taxon>Arthropoda</taxon>
        <taxon>Hexapoda</taxon>
        <taxon>Insecta</taxon>
        <taxon>Pterygota</taxon>
        <taxon>Neoptera</taxon>
        <taxon>Polyneoptera</taxon>
        <taxon>Dictyoptera</taxon>
        <taxon>Blattodea</taxon>
        <taxon>Blattoidea</taxon>
        <taxon>Termitoidae</taxon>
        <taxon>Kalotermitidae</taxon>
        <taxon>Cryptotermitinae</taxon>
        <taxon>Cryptotermes</taxon>
    </lineage>
</organism>
<evidence type="ECO:0000313" key="1">
    <source>
        <dbReference type="EMBL" id="PNF36794.1"/>
    </source>
</evidence>
<keyword evidence="2" id="KW-1185">Reference proteome</keyword>